<comment type="caution">
    <text evidence="2">The sequence shown here is derived from an EMBL/GenBank/DDBJ whole genome shotgun (WGS) entry which is preliminary data.</text>
</comment>
<name>A0ABQ4Z4N7_9ASTR</name>
<keyword evidence="2" id="KW-0695">RNA-directed DNA polymerase</keyword>
<dbReference type="GO" id="GO:0003964">
    <property type="term" value="F:RNA-directed DNA polymerase activity"/>
    <property type="evidence" value="ECO:0007669"/>
    <property type="project" value="UniProtKB-KW"/>
</dbReference>
<proteinExistence type="predicted"/>
<dbReference type="Pfam" id="PF13966">
    <property type="entry name" value="zf-RVT"/>
    <property type="match status" value="1"/>
</dbReference>
<sequence>MESIRSKFFNGIDGGDKKITWIKWTKVLAAKKNGGLGVSSFYALNRALLFRWVWRFISQEDSLWFRLVHAIHGNNINRIQAANVSPWVSILREVHSLKARGIDLVSHCKKRVGDGLNTCFWEDTWMGDQPFKLMFSRIYALESNKLCMVAEKCHPNALDQMFRQSIRGDVESQQYTQLHDLIGALILSNTTDRWVWDLNGSGDFMVKDVRSMIDDFMLPKEPDVTRWIKCIPIKLNVFAWKVRHDRLETKSNLILRGISLDSPTCLVCSLTNKDVSHILFCCDLASLVSRRVCRWGNLDWQQVSSYTEWLSWLKSIRMGAKLKSILEGVFYISWWHVWNFRNQLIFADIKPRRIVIFDDIVARSFTWCSSRYNKKFSWENWI</sequence>
<evidence type="ECO:0000313" key="3">
    <source>
        <dbReference type="Proteomes" id="UP001151760"/>
    </source>
</evidence>
<evidence type="ECO:0000259" key="1">
    <source>
        <dbReference type="Pfam" id="PF13966"/>
    </source>
</evidence>
<dbReference type="EMBL" id="BQNB010011004">
    <property type="protein sequence ID" value="GJS84812.1"/>
    <property type="molecule type" value="Genomic_DNA"/>
</dbReference>
<keyword evidence="2" id="KW-0808">Transferase</keyword>
<dbReference type="InterPro" id="IPR026960">
    <property type="entry name" value="RVT-Znf"/>
</dbReference>
<dbReference type="Proteomes" id="UP001151760">
    <property type="component" value="Unassembled WGS sequence"/>
</dbReference>
<evidence type="ECO:0000313" key="2">
    <source>
        <dbReference type="EMBL" id="GJS84812.1"/>
    </source>
</evidence>
<dbReference type="PANTHER" id="PTHR36617">
    <property type="entry name" value="PROTEIN, PUTATIVE-RELATED"/>
    <property type="match status" value="1"/>
</dbReference>
<keyword evidence="2" id="KW-0548">Nucleotidyltransferase</keyword>
<protein>
    <submittedName>
        <fullName evidence="2">RNA-directed DNA polymerase, eukaryota</fullName>
    </submittedName>
</protein>
<reference evidence="2" key="2">
    <citation type="submission" date="2022-01" db="EMBL/GenBank/DDBJ databases">
        <authorList>
            <person name="Yamashiro T."/>
            <person name="Shiraishi A."/>
            <person name="Satake H."/>
            <person name="Nakayama K."/>
        </authorList>
    </citation>
    <scope>NUCLEOTIDE SEQUENCE</scope>
</reference>
<keyword evidence="3" id="KW-1185">Reference proteome</keyword>
<accession>A0ABQ4Z4N7</accession>
<gene>
    <name evidence="2" type="ORF">Tco_0751353</name>
</gene>
<reference evidence="2" key="1">
    <citation type="journal article" date="2022" name="Int. J. Mol. Sci.">
        <title>Draft Genome of Tanacetum Coccineum: Genomic Comparison of Closely Related Tanacetum-Family Plants.</title>
        <authorList>
            <person name="Yamashiro T."/>
            <person name="Shiraishi A."/>
            <person name="Nakayama K."/>
            <person name="Satake H."/>
        </authorList>
    </citation>
    <scope>NUCLEOTIDE SEQUENCE</scope>
</reference>
<dbReference type="PANTHER" id="PTHR36617:SF5">
    <property type="entry name" value="OS05G0421675 PROTEIN"/>
    <property type="match status" value="1"/>
</dbReference>
<organism evidence="2 3">
    <name type="scientific">Tanacetum coccineum</name>
    <dbReference type="NCBI Taxonomy" id="301880"/>
    <lineage>
        <taxon>Eukaryota</taxon>
        <taxon>Viridiplantae</taxon>
        <taxon>Streptophyta</taxon>
        <taxon>Embryophyta</taxon>
        <taxon>Tracheophyta</taxon>
        <taxon>Spermatophyta</taxon>
        <taxon>Magnoliopsida</taxon>
        <taxon>eudicotyledons</taxon>
        <taxon>Gunneridae</taxon>
        <taxon>Pentapetalae</taxon>
        <taxon>asterids</taxon>
        <taxon>campanulids</taxon>
        <taxon>Asterales</taxon>
        <taxon>Asteraceae</taxon>
        <taxon>Asteroideae</taxon>
        <taxon>Anthemideae</taxon>
        <taxon>Anthemidinae</taxon>
        <taxon>Tanacetum</taxon>
    </lineage>
</organism>
<feature type="domain" description="Reverse transcriptase zinc-binding" evidence="1">
    <location>
        <begin position="226"/>
        <end position="286"/>
    </location>
</feature>